<gene>
    <name evidence="7" type="ORF">O0I10_003487</name>
</gene>
<feature type="transmembrane region" description="Helical" evidence="5">
    <location>
        <begin position="253"/>
        <end position="271"/>
    </location>
</feature>
<evidence type="ECO:0000256" key="5">
    <source>
        <dbReference type="SAM" id="Phobius"/>
    </source>
</evidence>
<dbReference type="PANTHER" id="PTHR22911">
    <property type="entry name" value="ACYL-MALONYL CONDENSING ENZYME-RELATED"/>
    <property type="match status" value="1"/>
</dbReference>
<keyword evidence="8" id="KW-1185">Reference proteome</keyword>
<keyword evidence="4 5" id="KW-0472">Membrane</keyword>
<feature type="transmembrane region" description="Helical" evidence="5">
    <location>
        <begin position="190"/>
        <end position="210"/>
    </location>
</feature>
<keyword evidence="3 5" id="KW-1133">Transmembrane helix</keyword>
<dbReference type="PANTHER" id="PTHR22911:SF6">
    <property type="entry name" value="SOLUTE CARRIER FAMILY 35 MEMBER G1"/>
    <property type="match status" value="1"/>
</dbReference>
<evidence type="ECO:0000259" key="6">
    <source>
        <dbReference type="Pfam" id="PF00892"/>
    </source>
</evidence>
<dbReference type="GeneID" id="83210900"/>
<feature type="domain" description="EamA" evidence="6">
    <location>
        <begin position="39"/>
        <end position="171"/>
    </location>
</feature>
<organism evidence="7 8">
    <name type="scientific">Lichtheimia ornata</name>
    <dbReference type="NCBI Taxonomy" id="688661"/>
    <lineage>
        <taxon>Eukaryota</taxon>
        <taxon>Fungi</taxon>
        <taxon>Fungi incertae sedis</taxon>
        <taxon>Mucoromycota</taxon>
        <taxon>Mucoromycotina</taxon>
        <taxon>Mucoromycetes</taxon>
        <taxon>Mucorales</taxon>
        <taxon>Lichtheimiaceae</taxon>
        <taxon>Lichtheimia</taxon>
    </lineage>
</organism>
<dbReference type="RefSeq" id="XP_058345757.1">
    <property type="nucleotide sequence ID" value="XM_058483558.1"/>
</dbReference>
<feature type="transmembrane region" description="Helical" evidence="5">
    <location>
        <begin position="154"/>
        <end position="170"/>
    </location>
</feature>
<dbReference type="SUPFAM" id="SSF103481">
    <property type="entry name" value="Multidrug resistance efflux transporter EmrE"/>
    <property type="match status" value="2"/>
</dbReference>
<proteinExistence type="predicted"/>
<accession>A0AAD7XXK4</accession>
<dbReference type="GO" id="GO:0016020">
    <property type="term" value="C:membrane"/>
    <property type="evidence" value="ECO:0007669"/>
    <property type="project" value="UniProtKB-SubCell"/>
</dbReference>
<comment type="subcellular location">
    <subcellularLocation>
        <location evidence="1">Membrane</location>
        <topology evidence="1">Multi-pass membrane protein</topology>
    </subcellularLocation>
</comment>
<evidence type="ECO:0000256" key="4">
    <source>
        <dbReference type="ARBA" id="ARBA00023136"/>
    </source>
</evidence>
<dbReference type="AlphaFoldDB" id="A0AAD7XXK4"/>
<feature type="transmembrane region" description="Helical" evidence="5">
    <location>
        <begin position="127"/>
        <end position="147"/>
    </location>
</feature>
<evidence type="ECO:0000256" key="1">
    <source>
        <dbReference type="ARBA" id="ARBA00004141"/>
    </source>
</evidence>
<evidence type="ECO:0000256" key="3">
    <source>
        <dbReference type="ARBA" id="ARBA00022989"/>
    </source>
</evidence>
<dbReference type="InterPro" id="IPR037185">
    <property type="entry name" value="EmrE-like"/>
</dbReference>
<comment type="caution">
    <text evidence="7">The sequence shown here is derived from an EMBL/GenBank/DDBJ whole genome shotgun (WGS) entry which is preliminary data.</text>
</comment>
<dbReference type="EMBL" id="JARTCD010000011">
    <property type="protein sequence ID" value="KAJ8660844.1"/>
    <property type="molecule type" value="Genomic_DNA"/>
</dbReference>
<dbReference type="InterPro" id="IPR000620">
    <property type="entry name" value="EamA_dom"/>
</dbReference>
<dbReference type="Pfam" id="PF00892">
    <property type="entry name" value="EamA"/>
    <property type="match status" value="2"/>
</dbReference>
<feature type="transmembrane region" description="Helical" evidence="5">
    <location>
        <begin position="38"/>
        <end position="58"/>
    </location>
</feature>
<evidence type="ECO:0000256" key="2">
    <source>
        <dbReference type="ARBA" id="ARBA00022692"/>
    </source>
</evidence>
<keyword evidence="2 5" id="KW-0812">Transmembrane</keyword>
<feature type="domain" description="EamA" evidence="6">
    <location>
        <begin position="191"/>
        <end position="321"/>
    </location>
</feature>
<reference evidence="7 8" key="1">
    <citation type="submission" date="2023-03" db="EMBL/GenBank/DDBJ databases">
        <title>Genome sequence of Lichtheimia ornata CBS 291.66.</title>
        <authorList>
            <person name="Mohabir J.T."/>
            <person name="Shea T.P."/>
            <person name="Kurbessoian T."/>
            <person name="Berby B."/>
            <person name="Fontaine J."/>
            <person name="Livny J."/>
            <person name="Gnirke A."/>
            <person name="Stajich J.E."/>
            <person name="Cuomo C.A."/>
        </authorList>
    </citation>
    <scope>NUCLEOTIDE SEQUENCE [LARGE SCALE GENOMIC DNA]</scope>
    <source>
        <strain evidence="7">CBS 291.66</strain>
    </source>
</reference>
<evidence type="ECO:0000313" key="7">
    <source>
        <dbReference type="EMBL" id="KAJ8660844.1"/>
    </source>
</evidence>
<name>A0AAD7XXK4_9FUNG</name>
<protein>
    <recommendedName>
        <fullName evidence="6">EamA domain-containing protein</fullName>
    </recommendedName>
</protein>
<sequence>MSNNNNGQQEIVINESTPLLQTEQQQRQQRIQNAKSEAFGLILMTLSALAFSTMSLFVKLSGASFASFEIVAARSIVQAALGLVGCYMLGINPLGKPGVRKWLFVRGFVGSTGLALFFYSITQLPLADATVVFFLSPTFTAILAALILREAFTFFDGICATLCMVGAILVSKPTFLFGGDDMETGSLQRALAVLAALVGALMAAFAYVTVRKIGKGAHFLVHTVYFGVISTVTAIPMLFAFQEYVAPEGWKEYGMLLMTGVLAFIGQCLLNNGLQLAPAGPGTLMRMNDVAFAFAFGILILHEYPDVYSVTGALLVVGTTVAMGVKKWFKSKQQ</sequence>
<feature type="transmembrane region" description="Helical" evidence="5">
    <location>
        <begin position="307"/>
        <end position="325"/>
    </location>
</feature>
<feature type="transmembrane region" description="Helical" evidence="5">
    <location>
        <begin position="103"/>
        <end position="121"/>
    </location>
</feature>
<evidence type="ECO:0000313" key="8">
    <source>
        <dbReference type="Proteomes" id="UP001234581"/>
    </source>
</evidence>
<feature type="transmembrane region" description="Helical" evidence="5">
    <location>
        <begin position="283"/>
        <end position="301"/>
    </location>
</feature>
<dbReference type="Proteomes" id="UP001234581">
    <property type="component" value="Unassembled WGS sequence"/>
</dbReference>
<feature type="transmembrane region" description="Helical" evidence="5">
    <location>
        <begin position="70"/>
        <end position="91"/>
    </location>
</feature>
<feature type="transmembrane region" description="Helical" evidence="5">
    <location>
        <begin position="219"/>
        <end position="241"/>
    </location>
</feature>